<dbReference type="PANTHER" id="PTHR36108:SF13">
    <property type="entry name" value="COLOSSIN-B-RELATED"/>
    <property type="match status" value="1"/>
</dbReference>
<keyword evidence="3" id="KW-0732">Signal</keyword>
<evidence type="ECO:0000313" key="6">
    <source>
        <dbReference type="Proteomes" id="UP000823123"/>
    </source>
</evidence>
<dbReference type="PANTHER" id="PTHR36108">
    <property type="entry name" value="COLOSSIN-B-RELATED"/>
    <property type="match status" value="1"/>
</dbReference>
<evidence type="ECO:0000256" key="3">
    <source>
        <dbReference type="ARBA" id="ARBA00022729"/>
    </source>
</evidence>
<evidence type="ECO:0000313" key="5">
    <source>
        <dbReference type="EMBL" id="MBK1469024.1"/>
    </source>
</evidence>
<dbReference type="Pfam" id="PF17802">
    <property type="entry name" value="SpaA"/>
    <property type="match status" value="2"/>
</dbReference>
<dbReference type="RefSeq" id="WP_201275879.1">
    <property type="nucleotide sequence ID" value="NZ_JACVDA010000020.1"/>
</dbReference>
<evidence type="ECO:0000259" key="4">
    <source>
        <dbReference type="Pfam" id="PF17802"/>
    </source>
</evidence>
<dbReference type="Gene3D" id="2.60.40.10">
    <property type="entry name" value="Immunoglobulins"/>
    <property type="match status" value="2"/>
</dbReference>
<organism evidence="5 6">
    <name type="scientific">Parvimonas parva</name>
    <dbReference type="NCBI Taxonomy" id="2769485"/>
    <lineage>
        <taxon>Bacteria</taxon>
        <taxon>Bacillati</taxon>
        <taxon>Bacillota</taxon>
        <taxon>Tissierellia</taxon>
        <taxon>Tissierellales</taxon>
        <taxon>Peptoniphilaceae</taxon>
        <taxon>Parvimonas</taxon>
    </lineage>
</organism>
<feature type="domain" description="SpaA-like prealbumin fold" evidence="4">
    <location>
        <begin position="42"/>
        <end position="107"/>
    </location>
</feature>
<accession>A0ABS1CAY6</accession>
<reference evidence="5 6" key="1">
    <citation type="submission" date="2020-09" db="EMBL/GenBank/DDBJ databases">
        <title>Parvimonas S3374 sp. nov.</title>
        <authorList>
            <person name="Buhl M."/>
        </authorList>
    </citation>
    <scope>NUCLEOTIDE SEQUENCE [LARGE SCALE GENOMIC DNA]</scope>
    <source>
        <strain evidence="5 6">S3374</strain>
    </source>
</reference>
<comment type="similarity">
    <text evidence="1">Belongs to the serine-aspartate repeat-containing protein (SDr) family.</text>
</comment>
<evidence type="ECO:0000256" key="1">
    <source>
        <dbReference type="ARBA" id="ARBA00007257"/>
    </source>
</evidence>
<dbReference type="InterPro" id="IPR041033">
    <property type="entry name" value="SpaA_PFL_dom_1"/>
</dbReference>
<gene>
    <name evidence="5" type="ORF">IBJ83_06815</name>
</gene>
<keyword evidence="6" id="KW-1185">Reference proteome</keyword>
<dbReference type="InterPro" id="IPR013783">
    <property type="entry name" value="Ig-like_fold"/>
</dbReference>
<dbReference type="EMBL" id="JACVDA010000020">
    <property type="protein sequence ID" value="MBK1469024.1"/>
    <property type="molecule type" value="Genomic_DNA"/>
</dbReference>
<name>A0ABS1CAY6_9FIRM</name>
<protein>
    <recommendedName>
        <fullName evidence="4">SpaA-like prealbumin fold domain-containing protein</fullName>
    </recommendedName>
</protein>
<proteinExistence type="inferred from homology"/>
<sequence length="228" mass="25525">MNLKKSLITGALALSLVCGGLYGGFRAFADNEEKKKETTEETLKDEKGKVVYKFKSQAEAEKIIGKLKAGKKYRIREVKAPDGYVKSEPIELTVNKDGKEQEIKVVNDFTKVDFSKTDITGEKELPGAKLKVVDSEGKTVEEWETDGKPHRINKMKVGKYKLIEEIAPDGYVIANEVEFEVKETGEVQKVVMKDDTTKVKVQKVGSDDETKQLEGADFEIVEVEDKND</sequence>
<dbReference type="Proteomes" id="UP000823123">
    <property type="component" value="Unassembled WGS sequence"/>
</dbReference>
<comment type="caution">
    <text evidence="5">The sequence shown here is derived from an EMBL/GenBank/DDBJ whole genome shotgun (WGS) entry which is preliminary data.</text>
</comment>
<keyword evidence="2" id="KW-0964">Secreted</keyword>
<feature type="domain" description="SpaA-like prealbumin fold" evidence="4">
    <location>
        <begin position="111"/>
        <end position="195"/>
    </location>
</feature>
<evidence type="ECO:0000256" key="2">
    <source>
        <dbReference type="ARBA" id="ARBA00022525"/>
    </source>
</evidence>